<evidence type="ECO:0000313" key="1">
    <source>
        <dbReference type="EMBL" id="SBV92650.1"/>
    </source>
</evidence>
<accession>A0A212IZN4</accession>
<dbReference type="AlphaFoldDB" id="A0A212IZN4"/>
<gene>
    <name evidence="1" type="ORF">KL86APRO_10281</name>
</gene>
<dbReference type="EMBL" id="FLUO01000001">
    <property type="protein sequence ID" value="SBV92650.1"/>
    <property type="molecule type" value="Genomic_DNA"/>
</dbReference>
<proteinExistence type="predicted"/>
<reference evidence="1" key="1">
    <citation type="submission" date="2016-04" db="EMBL/GenBank/DDBJ databases">
        <authorList>
            <person name="Evans L.H."/>
            <person name="Alamgir A."/>
            <person name="Owens N."/>
            <person name="Weber N.D."/>
            <person name="Virtaneva K."/>
            <person name="Barbian K."/>
            <person name="Babar A."/>
            <person name="Rosenke K."/>
        </authorList>
    </citation>
    <scope>NUCLEOTIDE SEQUENCE</scope>
    <source>
        <strain evidence="1">86</strain>
    </source>
</reference>
<sequence length="60" mass="6512">MLPTTQLATRTPHPFKRNDQMLEALPIGVIAFPGSGVSQSLADKARKMGIAVWRFDSGAE</sequence>
<name>A0A212IZN4_9PROT</name>
<organism evidence="1">
    <name type="scientific">uncultured Alphaproteobacteria bacterium</name>
    <dbReference type="NCBI Taxonomy" id="91750"/>
    <lineage>
        <taxon>Bacteria</taxon>
        <taxon>Pseudomonadati</taxon>
        <taxon>Pseudomonadota</taxon>
        <taxon>Alphaproteobacteria</taxon>
        <taxon>environmental samples</taxon>
    </lineage>
</organism>
<protein>
    <submittedName>
        <fullName evidence="1">Uncharacterized protein</fullName>
    </submittedName>
</protein>